<sequence length="863" mass="98152">MVADSLFSMDKIGARPSMDPQRTVSGPHWRIGIITDRLIRFEWSDTDEFVDDATQIVLNRSFGDTPKFRVTRRDGRVLIDTDAVRITYDEKPFSRFGLSAFIKGVGSTWRFSEPARANLGGTARTLDQIDGPVELDEGLAAFDGWAVIDDSQSNLIREVSEVDGHDNAFGTWVQPRNPDEPSGATPSSHDFYLFAYGHDFADAVRDFYQLTGPTPLLPRFTLGNWWSRYHAYSDEEYRELITRFEDERVPLSVAVIDMDWHLVHDIDPKYGTGWTGFTWNRDLFPQPEQFLDWLHQRGLRTTLNLHPADGIRAFEEAYQRVATRMGIDPASEDPAEFDLTDPRFMQIYFEEVIHPMEKEGVDFWWLDWQQGGTTRQPGLDPLWMINHLHFLDSAQAGERPLTFSRYAGPGSHRYPVGFSGDTVVSWDSLKFQPFFTSTASNIGYSWWSHDIGGHMFGVRDEELEARWYQLGTFSPINRLHSTESAFNSKEPWNFHDETRSVMNQALRLRHQLIPYLYTMNRHTAYEGRPLVEPMYWQAPETADACDHPHEFRFGSQLLVAAITDPREHDTMKAQADVWFPRGTWFDFFTGRRVESRGEAGRRLRVWRDLDSYPVFAPAGAIIPLQDNAPDQLNNVDNPEHLRVIVMPGDNGEFVLWEDDGAAQENVAWAATTLSLNWSPADDSDTRTFTIYPPADHVDVLPATRTWTLVFRGVAPIDEGDVTITVNNDKVASERVALTYCNKTLSYEVTIADVPADQQVTVEMSAEALTVADDPWFDDAFDLLFKAQIGYPAKERAIEMIREEGERALGGLASLGEPTPTIQWPHKPEYLVVPDSVRSALDEILTRTSQPHVVPACPPASSSR</sequence>
<dbReference type="Proteomes" id="UP000198976">
    <property type="component" value="Chromosome I"/>
</dbReference>
<evidence type="ECO:0000256" key="1">
    <source>
        <dbReference type="ARBA" id="ARBA00007806"/>
    </source>
</evidence>
<keyword evidence="2 5" id="KW-0378">Hydrolase</keyword>
<keyword evidence="2" id="KW-0326">Glycosidase</keyword>
<dbReference type="InterPro" id="IPR000322">
    <property type="entry name" value="Glyco_hydro_31_TIM"/>
</dbReference>
<dbReference type="CDD" id="cd06595">
    <property type="entry name" value="GH31_u1"/>
    <property type="match status" value="1"/>
</dbReference>
<dbReference type="SUPFAM" id="SSF51445">
    <property type="entry name" value="(Trans)glycosidases"/>
    <property type="match status" value="1"/>
</dbReference>
<organism evidence="5 6">
    <name type="scientific">Schaalia radingae</name>
    <dbReference type="NCBI Taxonomy" id="131110"/>
    <lineage>
        <taxon>Bacteria</taxon>
        <taxon>Bacillati</taxon>
        <taxon>Actinomycetota</taxon>
        <taxon>Actinomycetes</taxon>
        <taxon>Actinomycetales</taxon>
        <taxon>Actinomycetaceae</taxon>
        <taxon>Schaalia</taxon>
    </lineage>
</organism>
<comment type="similarity">
    <text evidence="1 2">Belongs to the glycosyl hydrolase 31 family.</text>
</comment>
<feature type="domain" description="Glycosyl hydrolase family 31 C-terminal" evidence="4">
    <location>
        <begin position="527"/>
        <end position="622"/>
    </location>
</feature>
<dbReference type="GO" id="GO:0016787">
    <property type="term" value="F:hydrolase activity"/>
    <property type="evidence" value="ECO:0007669"/>
    <property type="project" value="UniProtKB-KW"/>
</dbReference>
<evidence type="ECO:0000256" key="2">
    <source>
        <dbReference type="RuleBase" id="RU361185"/>
    </source>
</evidence>
<dbReference type="Pfam" id="PF21365">
    <property type="entry name" value="Glyco_hydro_31_3rd"/>
    <property type="match status" value="1"/>
</dbReference>
<gene>
    <name evidence="5" type="ORF">SAMN04489714_1675</name>
</gene>
<name>A0ABY0VAA1_9ACTO</name>
<dbReference type="InterPro" id="IPR048395">
    <property type="entry name" value="Glyco_hydro_31_C"/>
</dbReference>
<proteinExistence type="inferred from homology"/>
<evidence type="ECO:0000259" key="4">
    <source>
        <dbReference type="Pfam" id="PF21365"/>
    </source>
</evidence>
<dbReference type="InterPro" id="IPR013780">
    <property type="entry name" value="Glyco_hydro_b"/>
</dbReference>
<evidence type="ECO:0000313" key="6">
    <source>
        <dbReference type="Proteomes" id="UP000198976"/>
    </source>
</evidence>
<dbReference type="EMBL" id="LT629792">
    <property type="protein sequence ID" value="SDU02176.1"/>
    <property type="molecule type" value="Genomic_DNA"/>
</dbReference>
<dbReference type="SUPFAM" id="SSF51011">
    <property type="entry name" value="Glycosyl hydrolase domain"/>
    <property type="match status" value="1"/>
</dbReference>
<dbReference type="Pfam" id="PF01055">
    <property type="entry name" value="Glyco_hydro_31_2nd"/>
    <property type="match status" value="1"/>
</dbReference>
<accession>A0ABY0VAA1</accession>
<dbReference type="PANTHER" id="PTHR22762:SF89">
    <property type="entry name" value="ALPHA-XYLOSIDASE"/>
    <property type="match status" value="1"/>
</dbReference>
<keyword evidence="6" id="KW-1185">Reference proteome</keyword>
<dbReference type="InterPro" id="IPR017853">
    <property type="entry name" value="GH"/>
</dbReference>
<evidence type="ECO:0000313" key="5">
    <source>
        <dbReference type="EMBL" id="SDU02176.1"/>
    </source>
</evidence>
<evidence type="ECO:0000259" key="3">
    <source>
        <dbReference type="Pfam" id="PF01055"/>
    </source>
</evidence>
<reference evidence="5 6" key="1">
    <citation type="submission" date="2016-10" db="EMBL/GenBank/DDBJ databases">
        <authorList>
            <person name="Varghese N."/>
            <person name="Submissions S."/>
        </authorList>
    </citation>
    <scope>NUCLEOTIDE SEQUENCE [LARGE SCALE GENOMIC DNA]</scope>
    <source>
        <strain evidence="5 6">DSM 9169</strain>
    </source>
</reference>
<dbReference type="Gene3D" id="2.60.40.1180">
    <property type="entry name" value="Golgi alpha-mannosidase II"/>
    <property type="match status" value="2"/>
</dbReference>
<dbReference type="RefSeq" id="WP_257590301.1">
    <property type="nucleotide sequence ID" value="NZ_LT629792.1"/>
</dbReference>
<dbReference type="PANTHER" id="PTHR22762">
    <property type="entry name" value="ALPHA-GLUCOSIDASE"/>
    <property type="match status" value="1"/>
</dbReference>
<feature type="domain" description="Glycoside hydrolase family 31 TIM barrel" evidence="3">
    <location>
        <begin position="214"/>
        <end position="519"/>
    </location>
</feature>
<protein>
    <submittedName>
        <fullName evidence="5">Glycosyl hydrolases family 31</fullName>
    </submittedName>
</protein>
<dbReference type="Gene3D" id="3.20.20.80">
    <property type="entry name" value="Glycosidases"/>
    <property type="match status" value="1"/>
</dbReference>